<comment type="caution">
    <text evidence="2">The sequence shown here is derived from an EMBL/GenBank/DDBJ whole genome shotgun (WGS) entry which is preliminary data.</text>
</comment>
<feature type="region of interest" description="Disordered" evidence="1">
    <location>
        <begin position="1"/>
        <end position="23"/>
    </location>
</feature>
<dbReference type="RefSeq" id="WP_127053944.1">
    <property type="nucleotide sequence ID" value="NZ_RSCM01000006.1"/>
</dbReference>
<evidence type="ECO:0000313" key="2">
    <source>
        <dbReference type="EMBL" id="RUS96742.1"/>
    </source>
</evidence>
<keyword evidence="3" id="KW-1185">Reference proteome</keyword>
<evidence type="ECO:0000313" key="3">
    <source>
        <dbReference type="Proteomes" id="UP000276103"/>
    </source>
</evidence>
<sequence length="100" mass="11650">MNYDNYNSYDAEESLEQQAEKNRTDHRLKQWMNDEFEKRREWFEVKYQGYDAHNGLHRVQKVDGSVIYAQAKSIPGGIGQGDTLVAFCPSGSFPRLFMPL</sequence>
<evidence type="ECO:0000256" key="1">
    <source>
        <dbReference type="SAM" id="MobiDB-lite"/>
    </source>
</evidence>
<gene>
    <name evidence="2" type="ORF">DSM107003_21480</name>
</gene>
<dbReference type="AlphaFoldDB" id="A0A3S1A9U4"/>
<reference evidence="2 3" key="1">
    <citation type="journal article" date="2019" name="Genome Biol. Evol.">
        <title>Day and night: Metabolic profiles and evolutionary relationships of six axenic non-marine cyanobacteria.</title>
        <authorList>
            <person name="Will S.E."/>
            <person name="Henke P."/>
            <person name="Boedeker C."/>
            <person name="Huang S."/>
            <person name="Brinkmann H."/>
            <person name="Rohde M."/>
            <person name="Jarek M."/>
            <person name="Friedl T."/>
            <person name="Seufert S."/>
            <person name="Schumacher M."/>
            <person name="Overmann J."/>
            <person name="Neumann-Schaal M."/>
            <person name="Petersen J."/>
        </authorList>
    </citation>
    <scope>NUCLEOTIDE SEQUENCE [LARGE SCALE GENOMIC DNA]</scope>
    <source>
        <strain evidence="2 3">SAG 1403-4b</strain>
    </source>
</reference>
<dbReference type="Proteomes" id="UP000276103">
    <property type="component" value="Unassembled WGS sequence"/>
</dbReference>
<accession>A0A3S1A9U4</accession>
<protein>
    <submittedName>
        <fullName evidence="2">Uncharacterized protein</fullName>
    </submittedName>
</protein>
<organism evidence="2 3">
    <name type="scientific">Trichormus variabilis SAG 1403-4b</name>
    <dbReference type="NCBI Taxonomy" id="447716"/>
    <lineage>
        <taxon>Bacteria</taxon>
        <taxon>Bacillati</taxon>
        <taxon>Cyanobacteriota</taxon>
        <taxon>Cyanophyceae</taxon>
        <taxon>Nostocales</taxon>
        <taxon>Nostocaceae</taxon>
        <taxon>Trichormus</taxon>
    </lineage>
</organism>
<dbReference type="EMBL" id="RSCM01000006">
    <property type="protein sequence ID" value="RUS96742.1"/>
    <property type="molecule type" value="Genomic_DNA"/>
</dbReference>
<proteinExistence type="predicted"/>
<name>A0A3S1A9U4_ANAVA</name>